<dbReference type="RefSeq" id="WP_190886569.1">
    <property type="nucleotide sequence ID" value="NZ_JACWZY010000005.1"/>
</dbReference>
<accession>A0A926XUI7</accession>
<evidence type="ECO:0000313" key="2">
    <source>
        <dbReference type="EMBL" id="MBD2700714.1"/>
    </source>
</evidence>
<reference evidence="2" key="1">
    <citation type="submission" date="2020-09" db="EMBL/GenBank/DDBJ databases">
        <authorList>
            <person name="Kim M.K."/>
        </authorList>
    </citation>
    <scope>NUCLEOTIDE SEQUENCE</scope>
    <source>
        <strain evidence="2">BT702</strain>
    </source>
</reference>
<comment type="caution">
    <text evidence="2">The sequence shown here is derived from an EMBL/GenBank/DDBJ whole genome shotgun (WGS) entry which is preliminary data.</text>
</comment>
<dbReference type="AlphaFoldDB" id="A0A926XUI7"/>
<protein>
    <recommendedName>
        <fullName evidence="4">DUF5683 domain-containing protein</fullName>
    </recommendedName>
</protein>
<evidence type="ECO:0000256" key="1">
    <source>
        <dbReference type="SAM" id="SignalP"/>
    </source>
</evidence>
<organism evidence="2 3">
    <name type="scientific">Spirosoma profusum</name>
    <dbReference type="NCBI Taxonomy" id="2771354"/>
    <lineage>
        <taxon>Bacteria</taxon>
        <taxon>Pseudomonadati</taxon>
        <taxon>Bacteroidota</taxon>
        <taxon>Cytophagia</taxon>
        <taxon>Cytophagales</taxon>
        <taxon>Cytophagaceae</taxon>
        <taxon>Spirosoma</taxon>
    </lineage>
</organism>
<dbReference type="Proteomes" id="UP000598820">
    <property type="component" value="Unassembled WGS sequence"/>
</dbReference>
<keyword evidence="3" id="KW-1185">Reference proteome</keyword>
<keyword evidence="1" id="KW-0732">Signal</keyword>
<feature type="chain" id="PRO_5037610407" description="DUF5683 domain-containing protein" evidence="1">
    <location>
        <begin position="19"/>
        <end position="227"/>
    </location>
</feature>
<name>A0A926XUI7_9BACT</name>
<feature type="signal peptide" evidence="1">
    <location>
        <begin position="1"/>
        <end position="18"/>
    </location>
</feature>
<evidence type="ECO:0000313" key="3">
    <source>
        <dbReference type="Proteomes" id="UP000598820"/>
    </source>
</evidence>
<sequence length="227" mass="24419">MKLALLSCFLLVQLTLLAQSPEPAQIAQIERIDLTNSVDLHTAQVASTLPIESLLTAPEAPADSIASKRHFLTTGLYMNGKRLSTSSVLYTYQKAPKSMPKSLNLYQLGSFLKPVGPLMVVTGVYIGYLAIKGKPATAMVRGTGGTYLNPVVPDVPAEYTVRNLPRLLAGIGMVIGGIAVIEFSNELVAKSAKNYNSKLSRPRRVAILNNAKFGITPDGNIGLYARF</sequence>
<proteinExistence type="predicted"/>
<gene>
    <name evidence="2" type="ORF">IC229_08705</name>
</gene>
<evidence type="ECO:0008006" key="4">
    <source>
        <dbReference type="Google" id="ProtNLM"/>
    </source>
</evidence>
<dbReference type="EMBL" id="JACWZY010000005">
    <property type="protein sequence ID" value="MBD2700714.1"/>
    <property type="molecule type" value="Genomic_DNA"/>
</dbReference>